<feature type="domain" description="SKP1 component dimerisation" evidence="3">
    <location>
        <begin position="96"/>
        <end position="141"/>
    </location>
</feature>
<dbReference type="Pfam" id="PF03478">
    <property type="entry name" value="Beta-prop_KIB1-4"/>
    <property type="match status" value="1"/>
</dbReference>
<comment type="similarity">
    <text evidence="2">Belongs to the SKP1 family.</text>
</comment>
<evidence type="ECO:0000313" key="5">
    <source>
        <dbReference type="EnsemblPlants" id="ORUFI06G00860.1"/>
    </source>
</evidence>
<comment type="pathway">
    <text evidence="1">Protein modification; protein ubiquitination.</text>
</comment>
<dbReference type="Proteomes" id="UP000008022">
    <property type="component" value="Unassembled WGS sequence"/>
</dbReference>
<dbReference type="SUPFAM" id="SSF81382">
    <property type="entry name" value="Skp1 dimerisation domain-like"/>
    <property type="match status" value="1"/>
</dbReference>
<sequence length="563" mass="62804">MAAAEEKKKKKMIKVMSSDGETFEMTEAAASMTAAPTAAPASLSKIIEYCTKHAAVEGRSTAAAELKRFDEELIDVDTDTLYHLLMAGNLMGVEGVLELAVQRTAELIRGKSPEEIRDTFKIANDFTPEEEEEIIKENAWALQGQTDIAGEVAGGIVVLAGIRQSAIMQSPSKVSDASGSMPPATSVRQGWAELQEELLHYIVPLLGSFIDILAFAGTCHSWRAAFSSYPSKSAFRTLLPPLLVRPNVRVKSPCIPSTSNGPHKLLRSCQVIDLANRNTPLRCQIPRETLQKMLFAGSSHGQLICCRSGYCLVVDVFTGAEVSPPRLPFSKDHEEIYFCGTLTAPITSPNSHLLISNRSSLFDWPVGSVSWSELKLPVNRVDQIVEFNGQLIAVIEYKLYTLQLAPKLRLKKMKTLWWDDMSECPYLRPWLVVCDGMLLIVDHYITLSFGAPVNYRPYRLDMSAKPAKWVEVKKLENWALFIGGDARSPPFAFKNPERWGGRSNCLYYAHYSQPWSLHGLGDDADAVWDPTTDDNLVFKRNWYSQLQAFWVYPSMFYSDGDGQ</sequence>
<evidence type="ECO:0000259" key="4">
    <source>
        <dbReference type="Pfam" id="PF03478"/>
    </source>
</evidence>
<dbReference type="Gene3D" id="3.30.710.10">
    <property type="entry name" value="Potassium Channel Kv1.1, Chain A"/>
    <property type="match status" value="1"/>
</dbReference>
<dbReference type="SMART" id="SM00512">
    <property type="entry name" value="Skp1"/>
    <property type="match status" value="1"/>
</dbReference>
<feature type="domain" description="KIB1-4 beta-propeller" evidence="4">
    <location>
        <begin position="281"/>
        <end position="510"/>
    </location>
</feature>
<dbReference type="GO" id="GO:0006511">
    <property type="term" value="P:ubiquitin-dependent protein catabolic process"/>
    <property type="evidence" value="ECO:0007669"/>
    <property type="project" value="InterPro"/>
</dbReference>
<reference evidence="5" key="2">
    <citation type="submission" date="2015-06" db="UniProtKB">
        <authorList>
            <consortium name="EnsemblPlants"/>
        </authorList>
    </citation>
    <scope>IDENTIFICATION</scope>
</reference>
<dbReference type="InterPro" id="IPR005174">
    <property type="entry name" value="KIB1-4_b-propeller"/>
</dbReference>
<accession>A0A0E0PSL7</accession>
<dbReference type="PANTHER" id="PTHR33800:SF3">
    <property type="entry name" value="OS06G0111200 PROTEIN"/>
    <property type="match status" value="1"/>
</dbReference>
<proteinExistence type="inferred from homology"/>
<dbReference type="PANTHER" id="PTHR33800">
    <property type="entry name" value="OS06G0113600 PROTEIN"/>
    <property type="match status" value="1"/>
</dbReference>
<protein>
    <submittedName>
        <fullName evidence="5">Uncharacterized protein</fullName>
    </submittedName>
</protein>
<dbReference type="GO" id="GO:0009867">
    <property type="term" value="P:jasmonic acid mediated signaling pathway"/>
    <property type="evidence" value="ECO:0007669"/>
    <property type="project" value="UniProtKB-ARBA"/>
</dbReference>
<dbReference type="Gramene" id="ORUFI06G00860.1">
    <property type="protein sequence ID" value="ORUFI06G00860.1"/>
    <property type="gene ID" value="ORUFI06G00860"/>
</dbReference>
<name>A0A0E0PSL7_ORYRU</name>
<dbReference type="InterPro" id="IPR036296">
    <property type="entry name" value="SKP1-like_dim_sf"/>
</dbReference>
<evidence type="ECO:0000256" key="2">
    <source>
        <dbReference type="ARBA" id="ARBA00009993"/>
    </source>
</evidence>
<dbReference type="AlphaFoldDB" id="A0A0E0PSL7"/>
<dbReference type="InterPro" id="IPR001232">
    <property type="entry name" value="SKP1-like"/>
</dbReference>
<dbReference type="InterPro" id="IPR011333">
    <property type="entry name" value="SKP1/BTB/POZ_sf"/>
</dbReference>
<dbReference type="eggNOG" id="KOG1724">
    <property type="taxonomic scope" value="Eukaryota"/>
</dbReference>
<dbReference type="InterPro" id="IPR016072">
    <property type="entry name" value="Skp1_comp_dimer"/>
</dbReference>
<evidence type="ECO:0000313" key="6">
    <source>
        <dbReference type="Proteomes" id="UP000008022"/>
    </source>
</evidence>
<dbReference type="Pfam" id="PF01466">
    <property type="entry name" value="Skp1"/>
    <property type="match status" value="1"/>
</dbReference>
<dbReference type="EnsemblPlants" id="ORUFI06G00860.1">
    <property type="protein sequence ID" value="ORUFI06G00860.1"/>
    <property type="gene ID" value="ORUFI06G00860"/>
</dbReference>
<keyword evidence="6" id="KW-1185">Reference proteome</keyword>
<dbReference type="STRING" id="4529.A0A0E0PSL7"/>
<dbReference type="HOGENOM" id="CLU_020148_0_0_1"/>
<reference evidence="6" key="1">
    <citation type="submission" date="2013-06" db="EMBL/GenBank/DDBJ databases">
        <authorList>
            <person name="Zhao Q."/>
        </authorList>
    </citation>
    <scope>NUCLEOTIDE SEQUENCE</scope>
    <source>
        <strain evidence="6">cv. W1943</strain>
    </source>
</reference>
<evidence type="ECO:0000259" key="3">
    <source>
        <dbReference type="Pfam" id="PF01466"/>
    </source>
</evidence>
<organism evidence="5 6">
    <name type="scientific">Oryza rufipogon</name>
    <name type="common">Brownbeard rice</name>
    <name type="synonym">Asian wild rice</name>
    <dbReference type="NCBI Taxonomy" id="4529"/>
    <lineage>
        <taxon>Eukaryota</taxon>
        <taxon>Viridiplantae</taxon>
        <taxon>Streptophyta</taxon>
        <taxon>Embryophyta</taxon>
        <taxon>Tracheophyta</taxon>
        <taxon>Spermatophyta</taxon>
        <taxon>Magnoliopsida</taxon>
        <taxon>Liliopsida</taxon>
        <taxon>Poales</taxon>
        <taxon>Poaceae</taxon>
        <taxon>BOP clade</taxon>
        <taxon>Oryzoideae</taxon>
        <taxon>Oryzeae</taxon>
        <taxon>Oryzinae</taxon>
        <taxon>Oryza</taxon>
    </lineage>
</organism>
<evidence type="ECO:0000256" key="1">
    <source>
        <dbReference type="ARBA" id="ARBA00004906"/>
    </source>
</evidence>